<dbReference type="Gene3D" id="3.30.710.10">
    <property type="entry name" value="Potassium Channel Kv1.1, Chain A"/>
    <property type="match status" value="1"/>
</dbReference>
<keyword evidence="3" id="KW-1185">Reference proteome</keyword>
<dbReference type="InterPro" id="IPR011333">
    <property type="entry name" value="SKP1/BTB/POZ_sf"/>
</dbReference>
<dbReference type="GO" id="GO:0050804">
    <property type="term" value="P:modulation of chemical synaptic transmission"/>
    <property type="evidence" value="ECO:0007669"/>
    <property type="project" value="TreeGrafter"/>
</dbReference>
<comment type="caution">
    <text evidence="2">The sequence shown here is derived from an EMBL/GenBank/DDBJ whole genome shotgun (WGS) entry which is preliminary data.</text>
</comment>
<dbReference type="PROSITE" id="PS50097">
    <property type="entry name" value="BTB"/>
    <property type="match status" value="1"/>
</dbReference>
<evidence type="ECO:0000259" key="1">
    <source>
        <dbReference type="PROSITE" id="PS50097"/>
    </source>
</evidence>
<dbReference type="Proteomes" id="UP001174909">
    <property type="component" value="Unassembled WGS sequence"/>
</dbReference>
<gene>
    <name evidence="2" type="ORF">GBAR_LOCUS7008</name>
</gene>
<sequence length="252" mass="28071">RRGSPGAGALGATLASLQPRLEEIANRVSEVLKTHQDFPGMYQISRQFPEFRDVLNGRFNDGGNDPGYNERVHLLEKLMYVAGTLRGHVELVLEQHAYWRAKLSGEKSSRLARRLDFDLAVDPAAVGEEQSVNETALAAKDSLQRELPSSDQTFKVSVSLPQELHAALAHIWEEQKFTDVDFLVSGQVVPAHKAVLASQSQYFESMLYGSMREAAMDEVELKDVPVPAFRKVLQFAYTGSLDMENVALQKIL</sequence>
<dbReference type="AlphaFoldDB" id="A0AA35RH84"/>
<dbReference type="GO" id="GO:0008344">
    <property type="term" value="P:adult locomotory behavior"/>
    <property type="evidence" value="ECO:0007669"/>
    <property type="project" value="TreeGrafter"/>
</dbReference>
<evidence type="ECO:0000313" key="3">
    <source>
        <dbReference type="Proteomes" id="UP001174909"/>
    </source>
</evidence>
<evidence type="ECO:0000313" key="2">
    <source>
        <dbReference type="EMBL" id="CAI8010683.1"/>
    </source>
</evidence>
<dbReference type="SUPFAM" id="SSF54695">
    <property type="entry name" value="POZ domain"/>
    <property type="match status" value="1"/>
</dbReference>
<dbReference type="GO" id="GO:0005737">
    <property type="term" value="C:cytoplasm"/>
    <property type="evidence" value="ECO:0007669"/>
    <property type="project" value="TreeGrafter"/>
</dbReference>
<organism evidence="2 3">
    <name type="scientific">Geodia barretti</name>
    <name type="common">Barrett's horny sponge</name>
    <dbReference type="NCBI Taxonomy" id="519541"/>
    <lineage>
        <taxon>Eukaryota</taxon>
        <taxon>Metazoa</taxon>
        <taxon>Porifera</taxon>
        <taxon>Demospongiae</taxon>
        <taxon>Heteroscleromorpha</taxon>
        <taxon>Tetractinellida</taxon>
        <taxon>Astrophorina</taxon>
        <taxon>Geodiidae</taxon>
        <taxon>Geodia</taxon>
    </lineage>
</organism>
<dbReference type="SMART" id="SM00225">
    <property type="entry name" value="BTB"/>
    <property type="match status" value="1"/>
</dbReference>
<accession>A0AA35RH84</accession>
<proteinExistence type="predicted"/>
<dbReference type="InterPro" id="IPR052407">
    <property type="entry name" value="BTB_POZ_domain_cont_9"/>
</dbReference>
<dbReference type="CDD" id="cd18186">
    <property type="entry name" value="BTB_POZ_ZBTB_KLHL-like"/>
    <property type="match status" value="1"/>
</dbReference>
<dbReference type="PANTHER" id="PTHR46306">
    <property type="entry name" value="BTB/POZ DOMAIN-CONTAINING PROTEIN 9"/>
    <property type="match status" value="1"/>
</dbReference>
<dbReference type="InterPro" id="IPR000210">
    <property type="entry name" value="BTB/POZ_dom"/>
</dbReference>
<dbReference type="PANTHER" id="PTHR46306:SF1">
    <property type="entry name" value="BTB_POZ DOMAIN-CONTAINING PROTEIN 9"/>
    <property type="match status" value="1"/>
</dbReference>
<dbReference type="GO" id="GO:0048512">
    <property type="term" value="P:circadian behavior"/>
    <property type="evidence" value="ECO:0007669"/>
    <property type="project" value="TreeGrafter"/>
</dbReference>
<dbReference type="EMBL" id="CASHTH010001057">
    <property type="protein sequence ID" value="CAI8010683.1"/>
    <property type="molecule type" value="Genomic_DNA"/>
</dbReference>
<protein>
    <submittedName>
        <fullName evidence="2">BTB/POZ domain-containing protein 9</fullName>
    </submittedName>
</protein>
<name>A0AA35RH84_GEOBA</name>
<reference evidence="2" key="1">
    <citation type="submission" date="2023-03" db="EMBL/GenBank/DDBJ databases">
        <authorList>
            <person name="Steffen K."/>
            <person name="Cardenas P."/>
        </authorList>
    </citation>
    <scope>NUCLEOTIDE SEQUENCE</scope>
</reference>
<dbReference type="Pfam" id="PF00651">
    <property type="entry name" value="BTB"/>
    <property type="match status" value="1"/>
</dbReference>
<feature type="domain" description="BTB" evidence="1">
    <location>
        <begin position="178"/>
        <end position="245"/>
    </location>
</feature>
<feature type="non-terminal residue" evidence="2">
    <location>
        <position position="252"/>
    </location>
</feature>